<evidence type="ECO:0000313" key="2">
    <source>
        <dbReference type="Proteomes" id="UP001501009"/>
    </source>
</evidence>
<evidence type="ECO:0008006" key="3">
    <source>
        <dbReference type="Google" id="ProtNLM"/>
    </source>
</evidence>
<evidence type="ECO:0000313" key="1">
    <source>
        <dbReference type="EMBL" id="GAA3787610.1"/>
    </source>
</evidence>
<dbReference type="Proteomes" id="UP001501009">
    <property type="component" value="Unassembled WGS sequence"/>
</dbReference>
<sequence>MALCAVLAVLDLAGIVGLWQHPGPPPGVVTTGTLLGGVTLGASRPASRDNIRALRVVVGSRVISALLGRSASKVKRQVESLFPIPQFVPHAY</sequence>
<protein>
    <recommendedName>
        <fullName evidence="3">Secreted protein</fullName>
    </recommendedName>
</protein>
<dbReference type="EMBL" id="BAABDE010000008">
    <property type="protein sequence ID" value="GAA3787610.1"/>
    <property type="molecule type" value="Genomic_DNA"/>
</dbReference>
<comment type="caution">
    <text evidence="1">The sequence shown here is derived from an EMBL/GenBank/DDBJ whole genome shotgun (WGS) entry which is preliminary data.</text>
</comment>
<name>A0ABP7HAP5_9ACTN</name>
<keyword evidence="2" id="KW-1185">Reference proteome</keyword>
<gene>
    <name evidence="1" type="ORF">GCM10022403_022880</name>
</gene>
<accession>A0ABP7HAP5</accession>
<organism evidence="1 2">
    <name type="scientific">Streptomyces coacervatus</name>
    <dbReference type="NCBI Taxonomy" id="647381"/>
    <lineage>
        <taxon>Bacteria</taxon>
        <taxon>Bacillati</taxon>
        <taxon>Actinomycetota</taxon>
        <taxon>Actinomycetes</taxon>
        <taxon>Kitasatosporales</taxon>
        <taxon>Streptomycetaceae</taxon>
        <taxon>Streptomyces</taxon>
    </lineage>
</organism>
<proteinExistence type="predicted"/>
<dbReference type="RefSeq" id="WP_275774007.1">
    <property type="nucleotide sequence ID" value="NZ_BAABDE010000008.1"/>
</dbReference>
<reference evidence="2" key="1">
    <citation type="journal article" date="2019" name="Int. J. Syst. Evol. Microbiol.">
        <title>The Global Catalogue of Microorganisms (GCM) 10K type strain sequencing project: providing services to taxonomists for standard genome sequencing and annotation.</title>
        <authorList>
            <consortium name="The Broad Institute Genomics Platform"/>
            <consortium name="The Broad Institute Genome Sequencing Center for Infectious Disease"/>
            <person name="Wu L."/>
            <person name="Ma J."/>
        </authorList>
    </citation>
    <scope>NUCLEOTIDE SEQUENCE [LARGE SCALE GENOMIC DNA]</scope>
    <source>
        <strain evidence="2">JCM 17138</strain>
    </source>
</reference>